<dbReference type="STRING" id="491915.Aflv_0361"/>
<dbReference type="HOGENOM" id="CLU_061355_0_0_9"/>
<evidence type="ECO:0000256" key="6">
    <source>
        <dbReference type="SAM" id="Coils"/>
    </source>
</evidence>
<dbReference type="PANTHER" id="PTHR30509">
    <property type="entry name" value="P-HYDROXYBENZOIC ACID EFFLUX PUMP SUBUNIT-RELATED"/>
    <property type="match status" value="1"/>
</dbReference>
<keyword evidence="6" id="KW-0175">Coiled coil</keyword>
<dbReference type="AlphaFoldDB" id="B7GIJ8"/>
<dbReference type="Pfam" id="PF06081">
    <property type="entry name" value="ArAE_1"/>
    <property type="match status" value="1"/>
</dbReference>
<feature type="transmembrane region" description="Helical" evidence="7">
    <location>
        <begin position="124"/>
        <end position="145"/>
    </location>
</feature>
<dbReference type="GO" id="GO:0005886">
    <property type="term" value="C:plasma membrane"/>
    <property type="evidence" value="ECO:0007669"/>
    <property type="project" value="UniProtKB-SubCell"/>
</dbReference>
<dbReference type="PANTHER" id="PTHR30509:SF27">
    <property type="entry name" value="UPF0421 PROTEIN YGAE"/>
    <property type="match status" value="1"/>
</dbReference>
<keyword evidence="3 7" id="KW-0812">Transmembrane</keyword>
<feature type="coiled-coil region" evidence="6">
    <location>
        <begin position="171"/>
        <end position="205"/>
    </location>
</feature>
<organism evidence="8 9">
    <name type="scientific">Anoxybacillus flavithermus (strain DSM 21510 / WK1)</name>
    <dbReference type="NCBI Taxonomy" id="491915"/>
    <lineage>
        <taxon>Bacteria</taxon>
        <taxon>Bacillati</taxon>
        <taxon>Bacillota</taxon>
        <taxon>Bacilli</taxon>
        <taxon>Bacillales</taxon>
        <taxon>Anoxybacillaceae</taxon>
        <taxon>Anoxybacillus</taxon>
    </lineage>
</organism>
<dbReference type="InterPro" id="IPR010343">
    <property type="entry name" value="ArAE_1"/>
</dbReference>
<dbReference type="EMBL" id="CP000922">
    <property type="protein sequence ID" value="ACJ32745.1"/>
    <property type="molecule type" value="Genomic_DNA"/>
</dbReference>
<keyword evidence="4 7" id="KW-1133">Transmembrane helix</keyword>
<dbReference type="Proteomes" id="UP000000742">
    <property type="component" value="Chromosome"/>
</dbReference>
<evidence type="ECO:0000313" key="8">
    <source>
        <dbReference type="EMBL" id="ACJ32745.1"/>
    </source>
</evidence>
<accession>B7GIJ8</accession>
<sequence>MTMRLGARVFKTGIAITFALVLAKLLQLPSPVFAGISAVFAMQPTIYRSYLSLIEQVQANVIGAIFAIVFTLIFGHDPFIIGLTAILVIALFLRLRLESSISVALVTVIAIMEYTEQHFIEFALIRFSTIMLGVLAAFVVNLVFLPPKYEKKLYTKIVEYTEHILKWIRMNVRHASEHHLLKEDIEKLKENMMKLDQLYLLYKEERTYFRKHKYSKSRKLVLYRQMIVATNRALETLKLLHRLENELAHTPAELQNAIKNELDCLLNYHDQILLKFIGKVKSDPQSQFVTEACSGKKGLIHSFLNHYAEQSIKQENYQLFPLIGAIIEYSHQLEHLDTLIESFHHYHKEEHVVPTPEEQE</sequence>
<proteinExistence type="predicted"/>
<gene>
    <name evidence="8" type="ordered locus">Aflv_0361</name>
</gene>
<evidence type="ECO:0000256" key="3">
    <source>
        <dbReference type="ARBA" id="ARBA00022692"/>
    </source>
</evidence>
<name>B7GIJ8_ANOFW</name>
<evidence type="ECO:0000256" key="5">
    <source>
        <dbReference type="ARBA" id="ARBA00023136"/>
    </source>
</evidence>
<evidence type="ECO:0000313" key="9">
    <source>
        <dbReference type="Proteomes" id="UP000000742"/>
    </source>
</evidence>
<dbReference type="eggNOG" id="COG4129">
    <property type="taxonomic scope" value="Bacteria"/>
</dbReference>
<comment type="subcellular location">
    <subcellularLocation>
        <location evidence="1">Cell membrane</location>
        <topology evidence="1">Multi-pass membrane protein</topology>
    </subcellularLocation>
</comment>
<evidence type="ECO:0000256" key="4">
    <source>
        <dbReference type="ARBA" id="ARBA00022989"/>
    </source>
</evidence>
<evidence type="ECO:0000256" key="2">
    <source>
        <dbReference type="ARBA" id="ARBA00022475"/>
    </source>
</evidence>
<evidence type="ECO:0000256" key="7">
    <source>
        <dbReference type="SAM" id="Phobius"/>
    </source>
</evidence>
<evidence type="ECO:0000256" key="1">
    <source>
        <dbReference type="ARBA" id="ARBA00004651"/>
    </source>
</evidence>
<dbReference type="KEGG" id="afl:Aflv_0361"/>
<feature type="transmembrane region" description="Helical" evidence="7">
    <location>
        <begin position="57"/>
        <end position="74"/>
    </location>
</feature>
<reference evidence="8 9" key="1">
    <citation type="journal article" date="2008" name="Genome Biol.">
        <title>Encapsulated in silica: genome, proteome and physiology of the thermophilic bacterium Anoxybacillus flavithermus WK1.</title>
        <authorList>
            <person name="Saw J.H."/>
            <person name="Mountain B.W."/>
            <person name="Feng L."/>
            <person name="Omelchenko M.V."/>
            <person name="Hou S."/>
            <person name="Saito J.A."/>
            <person name="Stott M.B."/>
            <person name="Li D."/>
            <person name="Zhao G."/>
            <person name="Wu J."/>
            <person name="Galperin M.Y."/>
            <person name="Koonin E.V."/>
            <person name="Makarova K.S."/>
            <person name="Wolf Y.I."/>
            <person name="Rigden D.J."/>
            <person name="Dunfield P.F."/>
            <person name="Wang L."/>
            <person name="Alam M."/>
        </authorList>
    </citation>
    <scope>NUCLEOTIDE SEQUENCE [LARGE SCALE GENOMIC DNA]</scope>
    <source>
        <strain evidence="9">DSM 21510 / WK1</strain>
    </source>
</reference>
<protein>
    <submittedName>
        <fullName evidence="8">Uncharacterized conserved membrane protein</fullName>
    </submittedName>
</protein>
<keyword evidence="5 7" id="KW-0472">Membrane</keyword>
<keyword evidence="2" id="KW-1003">Cell membrane</keyword>